<name>A0A518I1A4_9BACT</name>
<accession>A0A518I1A4</accession>
<dbReference type="EMBL" id="CP037423">
    <property type="protein sequence ID" value="QDV46804.1"/>
    <property type="molecule type" value="Genomic_DNA"/>
</dbReference>
<keyword evidence="2" id="KW-1185">Reference proteome</keyword>
<evidence type="ECO:0000313" key="1">
    <source>
        <dbReference type="EMBL" id="QDV46804.1"/>
    </source>
</evidence>
<dbReference type="KEGG" id="snep:Enr13x_67130"/>
<dbReference type="SUPFAM" id="SSF50494">
    <property type="entry name" value="Trypsin-like serine proteases"/>
    <property type="match status" value="1"/>
</dbReference>
<evidence type="ECO:0000313" key="2">
    <source>
        <dbReference type="Proteomes" id="UP000319004"/>
    </source>
</evidence>
<reference evidence="1 2" key="1">
    <citation type="submission" date="2019-03" db="EMBL/GenBank/DDBJ databases">
        <title>Deep-cultivation of Planctomycetes and their phenomic and genomic characterization uncovers novel biology.</title>
        <authorList>
            <person name="Wiegand S."/>
            <person name="Jogler M."/>
            <person name="Boedeker C."/>
            <person name="Pinto D."/>
            <person name="Vollmers J."/>
            <person name="Rivas-Marin E."/>
            <person name="Kohn T."/>
            <person name="Peeters S.H."/>
            <person name="Heuer A."/>
            <person name="Rast P."/>
            <person name="Oberbeckmann S."/>
            <person name="Bunk B."/>
            <person name="Jeske O."/>
            <person name="Meyerdierks A."/>
            <person name="Storesund J.E."/>
            <person name="Kallscheuer N."/>
            <person name="Luecker S."/>
            <person name="Lage O.M."/>
            <person name="Pohl T."/>
            <person name="Merkel B.J."/>
            <person name="Hornburger P."/>
            <person name="Mueller R.-W."/>
            <person name="Bruemmer F."/>
            <person name="Labrenz M."/>
            <person name="Spormann A.M."/>
            <person name="Op den Camp H."/>
            <person name="Overmann J."/>
            <person name="Amann R."/>
            <person name="Jetten M.S.M."/>
            <person name="Mascher T."/>
            <person name="Medema M.H."/>
            <person name="Devos D.P."/>
            <person name="Kaster A.-K."/>
            <person name="Ovreas L."/>
            <person name="Rohde M."/>
            <person name="Galperin M.Y."/>
            <person name="Jogler C."/>
        </authorList>
    </citation>
    <scope>NUCLEOTIDE SEQUENCE [LARGE SCALE GENOMIC DNA]</scope>
    <source>
        <strain evidence="1 2">Enr13</strain>
    </source>
</reference>
<protein>
    <recommendedName>
        <fullName evidence="3">Trypsin</fullName>
    </recommendedName>
</protein>
<gene>
    <name evidence="1" type="ORF">Enr13x_67130</name>
</gene>
<dbReference type="AlphaFoldDB" id="A0A518I1A4"/>
<dbReference type="InterPro" id="IPR009003">
    <property type="entry name" value="Peptidase_S1_PA"/>
</dbReference>
<evidence type="ECO:0008006" key="3">
    <source>
        <dbReference type="Google" id="ProtNLM"/>
    </source>
</evidence>
<dbReference type="Proteomes" id="UP000319004">
    <property type="component" value="Chromosome"/>
</dbReference>
<proteinExistence type="predicted"/>
<organism evidence="1 2">
    <name type="scientific">Stieleria neptunia</name>
    <dbReference type="NCBI Taxonomy" id="2527979"/>
    <lineage>
        <taxon>Bacteria</taxon>
        <taxon>Pseudomonadati</taxon>
        <taxon>Planctomycetota</taxon>
        <taxon>Planctomycetia</taxon>
        <taxon>Pirellulales</taxon>
        <taxon>Pirellulaceae</taxon>
        <taxon>Stieleria</taxon>
    </lineage>
</organism>
<sequence length="292" mass="30598">MEMLPPTARLSGAGLLLALALVGCSSESDFGASTRQRANSPAVADPYRGPSVRDFTIWRPYVAVNEIQIDPDVILATAFAVHLEPGDAPVMIMPLHPALQQSDPVVNRDAADAARSGVTKIMVSEAFGAADAMRQLREIIEFEDADASDDDRWARDLVAVSTGALARGIRPLPLATEAPQVGDTVWMATAVYAGASPSRVAHQATVTEVDGDGRIAYRFANSRLSLQATPGAPLLDDKGHVVGVHLGSPAEEGGADDDPKAGVFGFGVSTTEILRAWGIETASGGEDETAVE</sequence>